<proteinExistence type="predicted"/>
<dbReference type="PANTHER" id="PTHR31286">
    <property type="entry name" value="GLYCINE-RICH CELL WALL STRUCTURAL PROTEIN 1.8-LIKE"/>
    <property type="match status" value="1"/>
</dbReference>
<dbReference type="InterPro" id="IPR040256">
    <property type="entry name" value="At4g02000-like"/>
</dbReference>
<gene>
    <name evidence="3" type="primary">LOC140008716</name>
</gene>
<dbReference type="Pfam" id="PF14111">
    <property type="entry name" value="DUF4283"/>
    <property type="match status" value="1"/>
</dbReference>
<feature type="domain" description="DUF4283" evidence="1">
    <location>
        <begin position="66"/>
        <end position="145"/>
    </location>
</feature>
<evidence type="ECO:0000259" key="1">
    <source>
        <dbReference type="Pfam" id="PF14111"/>
    </source>
</evidence>
<keyword evidence="2" id="KW-1185">Reference proteome</keyword>
<accession>A0ABM4UQW2</accession>
<dbReference type="GeneID" id="140008716"/>
<evidence type="ECO:0000313" key="2">
    <source>
        <dbReference type="Proteomes" id="UP001652660"/>
    </source>
</evidence>
<organism evidence="2 3">
    <name type="scientific">Coffea arabica</name>
    <name type="common">Arabian coffee</name>
    <dbReference type="NCBI Taxonomy" id="13443"/>
    <lineage>
        <taxon>Eukaryota</taxon>
        <taxon>Viridiplantae</taxon>
        <taxon>Streptophyta</taxon>
        <taxon>Embryophyta</taxon>
        <taxon>Tracheophyta</taxon>
        <taxon>Spermatophyta</taxon>
        <taxon>Magnoliopsida</taxon>
        <taxon>eudicotyledons</taxon>
        <taxon>Gunneridae</taxon>
        <taxon>Pentapetalae</taxon>
        <taxon>asterids</taxon>
        <taxon>lamiids</taxon>
        <taxon>Gentianales</taxon>
        <taxon>Rubiaceae</taxon>
        <taxon>Ixoroideae</taxon>
        <taxon>Gardenieae complex</taxon>
        <taxon>Bertiereae - Coffeeae clade</taxon>
        <taxon>Coffeeae</taxon>
        <taxon>Coffea</taxon>
    </lineage>
</organism>
<dbReference type="RefSeq" id="XP_071909671.1">
    <property type="nucleotide sequence ID" value="XM_072053570.1"/>
</dbReference>
<sequence>MVAVGAQPPSGGRQPSGSPGFRAKSFSDLFSSSSQHRMHVEATLSTHRGEPAISFARDAIEAIAQPFQFALVGKFSRTRPAMTDIRKFFLSLDLKGSYSIGLLDGRHVLIKLHNEADFMHIWTRNIWYIHGSAMRVFKWTTSFHVDKESSLAPVWFSLPKLPVHLFDKQCLFQIVSCLGHPLFIDAATAALSRPSVARICVEIDLLKELPSHIWIQLGEGHGFWQLLNPETVPRYCCHCFHQGHSQSECHVKNPELRPVRGEKKPDEGKGLPSHDGVLQVVLDQGATTPATVGAILVGNEDLVG</sequence>
<protein>
    <recommendedName>
        <fullName evidence="1">DUF4283 domain-containing protein</fullName>
    </recommendedName>
</protein>
<reference evidence="3" key="1">
    <citation type="submission" date="2025-08" db="UniProtKB">
        <authorList>
            <consortium name="RefSeq"/>
        </authorList>
    </citation>
    <scope>IDENTIFICATION</scope>
    <source>
        <tissue evidence="3">Leaves</tissue>
    </source>
</reference>
<evidence type="ECO:0000313" key="3">
    <source>
        <dbReference type="RefSeq" id="XP_071909671.1"/>
    </source>
</evidence>
<dbReference type="Proteomes" id="UP001652660">
    <property type="component" value="Chromosome 6c"/>
</dbReference>
<name>A0ABM4UQW2_COFAR</name>
<dbReference type="InterPro" id="IPR025558">
    <property type="entry name" value="DUF4283"/>
</dbReference>
<dbReference type="PANTHER" id="PTHR31286:SF179">
    <property type="entry name" value="RNASE H TYPE-1 DOMAIN-CONTAINING PROTEIN"/>
    <property type="match status" value="1"/>
</dbReference>